<dbReference type="Proteomes" id="UP000199063">
    <property type="component" value="Unassembled WGS sequence"/>
</dbReference>
<name>A0A1G9MG83_9ACTN</name>
<accession>A0A1G9MG83</accession>
<dbReference type="AlphaFoldDB" id="A0A1G9MG83"/>
<protein>
    <submittedName>
        <fullName evidence="1">Uncharacterized protein</fullName>
    </submittedName>
</protein>
<organism evidence="1 2">
    <name type="scientific">Streptomyces wuyuanensis</name>
    <dbReference type="NCBI Taxonomy" id="1196353"/>
    <lineage>
        <taxon>Bacteria</taxon>
        <taxon>Bacillati</taxon>
        <taxon>Actinomycetota</taxon>
        <taxon>Actinomycetes</taxon>
        <taxon>Kitasatosporales</taxon>
        <taxon>Streptomycetaceae</taxon>
        <taxon>Streptomyces</taxon>
    </lineage>
</organism>
<reference evidence="2" key="1">
    <citation type="submission" date="2016-10" db="EMBL/GenBank/DDBJ databases">
        <authorList>
            <person name="Varghese N."/>
            <person name="Submissions S."/>
        </authorList>
    </citation>
    <scope>NUCLEOTIDE SEQUENCE [LARGE SCALE GENOMIC DNA]</scope>
    <source>
        <strain evidence="2">CGMCC 4.7042</strain>
    </source>
</reference>
<dbReference type="RefSeq" id="WP_244291764.1">
    <property type="nucleotide sequence ID" value="NZ_FNHI01000001.1"/>
</dbReference>
<sequence>MANLATYDADMIKANPSKFATDLGGTAFSASMTALTVAPNPVTAGLAIGTGVVYAGCLIWDNHEAIGDGIEKAGDWVGDRASDLGDGIAEGAKKLGSALNPFD</sequence>
<gene>
    <name evidence="1" type="ORF">SAMN05444921_10170</name>
</gene>
<dbReference type="EMBL" id="FNHI01000001">
    <property type="protein sequence ID" value="SDL73229.1"/>
    <property type="molecule type" value="Genomic_DNA"/>
</dbReference>
<keyword evidence="2" id="KW-1185">Reference proteome</keyword>
<proteinExistence type="predicted"/>
<evidence type="ECO:0000313" key="2">
    <source>
        <dbReference type="Proteomes" id="UP000199063"/>
    </source>
</evidence>
<dbReference type="STRING" id="1196353.SAMN05444921_10170"/>
<dbReference type="GeneID" id="96657197"/>
<evidence type="ECO:0000313" key="1">
    <source>
        <dbReference type="EMBL" id="SDL73229.1"/>
    </source>
</evidence>